<proteinExistence type="predicted"/>
<name>X1UEQ4_9ZZZZ</name>
<protein>
    <submittedName>
        <fullName evidence="2">Uncharacterized protein</fullName>
    </submittedName>
</protein>
<dbReference type="AlphaFoldDB" id="X1UEQ4"/>
<feature type="compositionally biased region" description="Acidic residues" evidence="1">
    <location>
        <begin position="51"/>
        <end position="85"/>
    </location>
</feature>
<feature type="region of interest" description="Disordered" evidence="1">
    <location>
        <begin position="43"/>
        <end position="85"/>
    </location>
</feature>
<sequence length="85" mass="9771">MKIMHADIRMGDTIIVNYEALAKVQAKKEAELSKTKVEKDLEISEEVREPSEEEKELFDEVEEEEISEISLEPEVDTDADENSDE</sequence>
<dbReference type="EMBL" id="BARW01027527">
    <property type="protein sequence ID" value="GAJ15973.1"/>
    <property type="molecule type" value="Genomic_DNA"/>
</dbReference>
<reference evidence="2" key="1">
    <citation type="journal article" date="2014" name="Front. Microbiol.">
        <title>High frequency of phylogenetically diverse reductive dehalogenase-homologous genes in deep subseafloor sedimentary metagenomes.</title>
        <authorList>
            <person name="Kawai M."/>
            <person name="Futagami T."/>
            <person name="Toyoda A."/>
            <person name="Takaki Y."/>
            <person name="Nishi S."/>
            <person name="Hori S."/>
            <person name="Arai W."/>
            <person name="Tsubouchi T."/>
            <person name="Morono Y."/>
            <person name="Uchiyama I."/>
            <person name="Ito T."/>
            <person name="Fujiyama A."/>
            <person name="Inagaki F."/>
            <person name="Takami H."/>
        </authorList>
    </citation>
    <scope>NUCLEOTIDE SEQUENCE</scope>
    <source>
        <strain evidence="2">Expedition CK06-06</strain>
    </source>
</reference>
<comment type="caution">
    <text evidence="2">The sequence shown here is derived from an EMBL/GenBank/DDBJ whole genome shotgun (WGS) entry which is preliminary data.</text>
</comment>
<organism evidence="2">
    <name type="scientific">marine sediment metagenome</name>
    <dbReference type="NCBI Taxonomy" id="412755"/>
    <lineage>
        <taxon>unclassified sequences</taxon>
        <taxon>metagenomes</taxon>
        <taxon>ecological metagenomes</taxon>
    </lineage>
</organism>
<evidence type="ECO:0000313" key="2">
    <source>
        <dbReference type="EMBL" id="GAJ15973.1"/>
    </source>
</evidence>
<gene>
    <name evidence="2" type="ORF">S12H4_44642</name>
</gene>
<evidence type="ECO:0000256" key="1">
    <source>
        <dbReference type="SAM" id="MobiDB-lite"/>
    </source>
</evidence>
<accession>X1UEQ4</accession>